<protein>
    <submittedName>
        <fullName evidence="2">GNAT family acetyltransferase</fullName>
    </submittedName>
</protein>
<organism evidence="2 3">
    <name type="scientific">Acholeplasma oculi</name>
    <dbReference type="NCBI Taxonomy" id="35623"/>
    <lineage>
        <taxon>Bacteria</taxon>
        <taxon>Bacillati</taxon>
        <taxon>Mycoplasmatota</taxon>
        <taxon>Mollicutes</taxon>
        <taxon>Acholeplasmatales</taxon>
        <taxon>Acholeplasmataceae</taxon>
        <taxon>Acholeplasma</taxon>
    </lineage>
</organism>
<dbReference type="KEGG" id="aoc:Aocu_03730"/>
<dbReference type="Pfam" id="PF00583">
    <property type="entry name" value="Acetyltransf_1"/>
    <property type="match status" value="2"/>
</dbReference>
<proteinExistence type="predicted"/>
<dbReference type="CDD" id="cd04301">
    <property type="entry name" value="NAT_SF"/>
    <property type="match status" value="2"/>
</dbReference>
<dbReference type="InterPro" id="IPR016181">
    <property type="entry name" value="Acyl_CoA_acyltransferase"/>
</dbReference>
<gene>
    <name evidence="2" type="ORF">Aocu_03730</name>
</gene>
<dbReference type="Gene3D" id="3.40.630.30">
    <property type="match status" value="2"/>
</dbReference>
<evidence type="ECO:0000259" key="1">
    <source>
        <dbReference type="PROSITE" id="PS51186"/>
    </source>
</evidence>
<accession>A0A061AFU6</accession>
<dbReference type="HOGENOM" id="CLU_862891_0_0_14"/>
<dbReference type="EMBL" id="LK028559">
    <property type="protein sequence ID" value="CDR30446.1"/>
    <property type="molecule type" value="Genomic_DNA"/>
</dbReference>
<dbReference type="STRING" id="35623.Aocu_03730"/>
<dbReference type="PROSITE" id="PS51186">
    <property type="entry name" value="GNAT"/>
    <property type="match status" value="2"/>
</dbReference>
<evidence type="ECO:0000313" key="3">
    <source>
        <dbReference type="Proteomes" id="UP000032434"/>
    </source>
</evidence>
<dbReference type="AlphaFoldDB" id="A0A061AFU6"/>
<dbReference type="Proteomes" id="UP000032434">
    <property type="component" value="Chromosome 1"/>
</dbReference>
<reference evidence="3" key="1">
    <citation type="submission" date="2014-05" db="EMBL/GenBank/DDBJ databases">
        <authorList>
            <person name="Kube M."/>
        </authorList>
    </citation>
    <scope>NUCLEOTIDE SEQUENCE [LARGE SCALE GENOMIC DNA]</scope>
</reference>
<dbReference type="PATRIC" id="fig|35623.3.peg.373"/>
<name>A0A061AFU6_9MOLU</name>
<feature type="domain" description="N-acetyltransferase" evidence="1">
    <location>
        <begin position="1"/>
        <end position="173"/>
    </location>
</feature>
<dbReference type="InterPro" id="IPR000182">
    <property type="entry name" value="GNAT_dom"/>
</dbReference>
<dbReference type="InParanoid" id="A0A061AFU6"/>
<dbReference type="GO" id="GO:0016747">
    <property type="term" value="F:acyltransferase activity, transferring groups other than amino-acyl groups"/>
    <property type="evidence" value="ECO:0007669"/>
    <property type="project" value="InterPro"/>
</dbReference>
<evidence type="ECO:0000313" key="2">
    <source>
        <dbReference type="EMBL" id="CDR30446.1"/>
    </source>
</evidence>
<keyword evidence="2" id="KW-0808">Transferase</keyword>
<feature type="domain" description="N-acetyltransferase" evidence="1">
    <location>
        <begin position="190"/>
        <end position="323"/>
    </location>
</feature>
<dbReference type="SUPFAM" id="SSF55729">
    <property type="entry name" value="Acyl-CoA N-acyltransferases (Nat)"/>
    <property type="match status" value="2"/>
</dbReference>
<dbReference type="PANTHER" id="PTHR43072">
    <property type="entry name" value="N-ACETYLTRANSFERASE"/>
    <property type="match status" value="1"/>
</dbReference>
<keyword evidence="3" id="KW-1185">Reference proteome</keyword>
<sequence length="323" mass="37536">MLIIYEDKYLDEIINLWNQNVEKDRLLKPWTKDYFKQKFLSNPHFNKELFMMYQENNKIIGIGHASYKSLDSIDPGFISFILVDQQHQRQGIGSSILKALEDKLKTYGKTFVRNLFLSPFNMEWYIDDHYPHDHPGMPAVAQNTDYYFLLMNNGYNIDGQQQDVYYQDIRTYQIPDKIKKTIEENKQIGFNITLYDESKHHGFKSLFEALNNKTWLEVVENNLSKKDPLPMLIIEKEGKILGWTGPLITEKSKRGYFAGIGVHPDVQGHGLGKALFSSLIDYSRQNGAEFMSLFTGHLNPARNIYLGAGFKIIKSFSVLRKNL</sequence>